<proteinExistence type="predicted"/>
<evidence type="ECO:0008006" key="4">
    <source>
        <dbReference type="Google" id="ProtNLM"/>
    </source>
</evidence>
<reference evidence="2 3" key="3">
    <citation type="journal article" date="2011" name="J. Bacteriol.">
        <title>Genome sequences of Mycoplasma alligatoris A21JP2T and Mycoplasma crocodyli MP145T.</title>
        <authorList>
            <person name="Brown D.R."/>
            <person name="Farmerie W.G."/>
            <person name="May M."/>
            <person name="Benders G.A."/>
            <person name="Durkin A.S."/>
            <person name="Hlavinka K."/>
            <person name="Hostetler J."/>
            <person name="Jackson J."/>
            <person name="Johnson J."/>
            <person name="Miller R.H."/>
            <person name="Paralanov V."/>
            <person name="Radune D."/>
            <person name="Szczypinski B."/>
            <person name="Glass J.I."/>
        </authorList>
    </citation>
    <scope>NUCLEOTIDE SEQUENCE [LARGE SCALE GENOMIC DNA]</scope>
    <source>
        <strain evidence="3">ATCC 51981 / MP145</strain>
    </source>
</reference>
<accession>D5E5J1</accession>
<keyword evidence="3" id="KW-1185">Reference proteome</keyword>
<dbReference type="KEGG" id="mcd:MCRO_0402"/>
<feature type="transmembrane region" description="Helical" evidence="1">
    <location>
        <begin position="104"/>
        <end position="120"/>
    </location>
</feature>
<dbReference type="EMBL" id="CP001991">
    <property type="protein sequence ID" value="ADE19780.1"/>
    <property type="molecule type" value="Genomic_DNA"/>
</dbReference>
<keyword evidence="1" id="KW-0472">Membrane</keyword>
<sequence length="151" mass="17041">MKEKLYKYLKMLIVALLAMNLIGLFFVYTGQFAENKKILDFLVSSYAKSRTTLSWIGLVFLVAGWITWEFAISKNGNKILGIISIALFVVQLCLTINLLSIISLTLSFAAMSSIIVLMLSRKNSKKLVDNIAENSKDNKDNNDKLKKLLKK</sequence>
<protein>
    <recommendedName>
        <fullName evidence="4">Transmembrane protein</fullName>
    </recommendedName>
</protein>
<keyword evidence="1" id="KW-0812">Transmembrane</keyword>
<dbReference type="RefSeq" id="WP_013054556.1">
    <property type="nucleotide sequence ID" value="NC_014014.1"/>
</dbReference>
<name>D5E5J1_MYCCM</name>
<gene>
    <name evidence="2" type="ordered locus">MCRO_0402</name>
</gene>
<dbReference type="STRING" id="512564.MCRO_0402"/>
<reference key="2">
    <citation type="submission" date="2010-03" db="EMBL/GenBank/DDBJ databases">
        <authorList>
            <person name="Ma Z."/>
            <person name="Wang X."/>
            <person name="Liu H."/>
        </authorList>
    </citation>
    <scope>NUCLEOTIDE SEQUENCE</scope>
    <source>
        <strain>MP145</strain>
    </source>
</reference>
<reference evidence="3" key="1">
    <citation type="submission" date="2010-03" db="EMBL/GenBank/DDBJ databases">
        <title>The complete genome of Mycoplasma crocodyli MP145.</title>
        <authorList>
            <person name="Glass J.I."/>
            <person name="Durkin A.S."/>
            <person name="Hostetler J."/>
            <person name="Jackson J."/>
            <person name="Johnson J."/>
            <person name="May M.A."/>
            <person name="Paralanov V."/>
            <person name="Radune D."/>
            <person name="Szczypinski B."/>
            <person name="Brown D.R."/>
        </authorList>
    </citation>
    <scope>NUCLEOTIDE SEQUENCE [LARGE SCALE GENOMIC DNA]</scope>
    <source>
        <strain evidence="3">ATCC 51981 / MP145</strain>
    </source>
</reference>
<evidence type="ECO:0000313" key="2">
    <source>
        <dbReference type="EMBL" id="ADE19780.1"/>
    </source>
</evidence>
<dbReference type="eggNOG" id="ENOG5030MWT">
    <property type="taxonomic scope" value="Bacteria"/>
</dbReference>
<organism evidence="2 3">
    <name type="scientific">Mycoplasma crocodyli (strain ATCC 51981 / MP145)</name>
    <dbReference type="NCBI Taxonomy" id="512564"/>
    <lineage>
        <taxon>Bacteria</taxon>
        <taxon>Bacillati</taxon>
        <taxon>Mycoplasmatota</taxon>
        <taxon>Mollicutes</taxon>
        <taxon>Mycoplasmataceae</taxon>
        <taxon>Mycoplasma</taxon>
    </lineage>
</organism>
<feature type="transmembrane region" description="Helical" evidence="1">
    <location>
        <begin position="79"/>
        <end position="98"/>
    </location>
</feature>
<keyword evidence="1" id="KW-1133">Transmembrane helix</keyword>
<dbReference type="Proteomes" id="UP000001845">
    <property type="component" value="Chromosome"/>
</dbReference>
<feature type="transmembrane region" description="Helical" evidence="1">
    <location>
        <begin position="53"/>
        <end position="72"/>
    </location>
</feature>
<evidence type="ECO:0000256" key="1">
    <source>
        <dbReference type="SAM" id="Phobius"/>
    </source>
</evidence>
<dbReference type="OrthoDB" id="401378at2"/>
<dbReference type="AlphaFoldDB" id="D5E5J1"/>
<feature type="transmembrane region" description="Helical" evidence="1">
    <location>
        <begin position="12"/>
        <end position="33"/>
    </location>
</feature>
<evidence type="ECO:0000313" key="3">
    <source>
        <dbReference type="Proteomes" id="UP000001845"/>
    </source>
</evidence>
<dbReference type="HOGENOM" id="CLU_1729348_0_0_14"/>